<reference evidence="1 2" key="1">
    <citation type="submission" date="2018-06" db="EMBL/GenBank/DDBJ databases">
        <authorList>
            <consortium name="Pathogen Informatics"/>
            <person name="Doyle S."/>
        </authorList>
    </citation>
    <scope>NUCLEOTIDE SEQUENCE [LARGE SCALE GENOMIC DNA]</scope>
    <source>
        <strain evidence="1 2">NCTC13163</strain>
    </source>
</reference>
<dbReference type="RefSeq" id="WP_029334401.1">
    <property type="nucleotide sequence ID" value="NZ_UGGP01000001.1"/>
</dbReference>
<dbReference type="AlphaFoldDB" id="A0A377FS41"/>
<name>A0A377FS41_9BACL</name>
<dbReference type="InterPro" id="IPR023296">
    <property type="entry name" value="Glyco_hydro_beta-prop_sf"/>
</dbReference>
<dbReference type="STRING" id="1397694.GCA_000702585_01156"/>
<dbReference type="SUPFAM" id="SSF75005">
    <property type="entry name" value="Arabinanase/levansucrase/invertase"/>
    <property type="match status" value="1"/>
</dbReference>
<dbReference type="OrthoDB" id="9799605at2"/>
<gene>
    <name evidence="1" type="ORF">NCTC13163_00641</name>
</gene>
<organism evidence="1 2">
    <name type="scientific">Exiguobacterium aurantiacum</name>
    <dbReference type="NCBI Taxonomy" id="33987"/>
    <lineage>
        <taxon>Bacteria</taxon>
        <taxon>Bacillati</taxon>
        <taxon>Bacillota</taxon>
        <taxon>Bacilli</taxon>
        <taxon>Bacillales</taxon>
        <taxon>Bacillales Family XII. Incertae Sedis</taxon>
        <taxon>Exiguobacterium</taxon>
    </lineage>
</organism>
<dbReference type="EMBL" id="UGGP01000001">
    <property type="protein sequence ID" value="STO07296.1"/>
    <property type="molecule type" value="Genomic_DNA"/>
</dbReference>
<sequence length="313" mass="35408">MRWKKLGHIFDPEPYGFFGDYSAFAQSPQALVFDDFVRIYFSTREPDTDGTFKSHVRYVDMTPAFEVIRVSHEAVIPLGKLGTFDEHGIFPFHVTRTNGGLYGYTSGWSRRESVSVETGIGLAVSRDDGLTFERLGDGPVLSASVDEPFLVGDPFVVTRERQYMYYIYGTTWKEGPDGVAERTYKIALATSTDGQSFTRHGRVVPDAIQDESQALPTVFEADGRYHMVFCFRDTFGFRTDPTRGYRLGYAYSDDLVDWTRDDAALGFERSDTGWDADMECYPHVFEMKGRHYLLYNGNAFGHDGFGAAVLEDV</sequence>
<dbReference type="Gene3D" id="2.115.10.20">
    <property type="entry name" value="Glycosyl hydrolase domain, family 43"/>
    <property type="match status" value="2"/>
</dbReference>
<evidence type="ECO:0000313" key="1">
    <source>
        <dbReference type="EMBL" id="STO07296.1"/>
    </source>
</evidence>
<protein>
    <submittedName>
        <fullName evidence="1">Beta-xylosidase</fullName>
    </submittedName>
</protein>
<accession>A0A377FS41</accession>
<dbReference type="PANTHER" id="PTHR35279">
    <property type="match status" value="1"/>
</dbReference>
<proteinExistence type="predicted"/>
<evidence type="ECO:0000313" key="2">
    <source>
        <dbReference type="Proteomes" id="UP000254060"/>
    </source>
</evidence>
<dbReference type="Proteomes" id="UP000254060">
    <property type="component" value="Unassembled WGS sequence"/>
</dbReference>
<dbReference type="PANTHER" id="PTHR35279:SF1">
    <property type="entry name" value="ARABINANASE_LEVANSUCRASE_INVERTASE"/>
    <property type="match status" value="1"/>
</dbReference>